<dbReference type="Gene3D" id="3.90.70.80">
    <property type="match status" value="1"/>
</dbReference>
<dbReference type="PROSITE" id="PS50802">
    <property type="entry name" value="OTU"/>
    <property type="match status" value="1"/>
</dbReference>
<protein>
    <submittedName>
        <fullName evidence="6">Uncharacterized protein</fullName>
    </submittedName>
</protein>
<dbReference type="EMBL" id="CALNXJ010000064">
    <property type="protein sequence ID" value="CAH3157494.1"/>
    <property type="molecule type" value="Genomic_DNA"/>
</dbReference>
<feature type="non-terminal residue" evidence="6">
    <location>
        <position position="2680"/>
    </location>
</feature>
<dbReference type="PROSITE" id="PS51424">
    <property type="entry name" value="ROC"/>
    <property type="match status" value="1"/>
</dbReference>
<evidence type="ECO:0000259" key="5">
    <source>
        <dbReference type="PROSITE" id="PS51424"/>
    </source>
</evidence>
<dbReference type="Pfam" id="PF23598">
    <property type="entry name" value="LRR_14"/>
    <property type="match status" value="1"/>
</dbReference>
<dbReference type="SUPFAM" id="SSF54001">
    <property type="entry name" value="Cysteine proteinases"/>
    <property type="match status" value="1"/>
</dbReference>
<dbReference type="InterPro" id="IPR003323">
    <property type="entry name" value="OTU_dom"/>
</dbReference>
<keyword evidence="2" id="KW-0677">Repeat</keyword>
<dbReference type="GO" id="GO:0009966">
    <property type="term" value="P:regulation of signal transduction"/>
    <property type="evidence" value="ECO:0007669"/>
    <property type="project" value="UniProtKB-ARBA"/>
</dbReference>
<evidence type="ECO:0000256" key="3">
    <source>
        <dbReference type="ARBA" id="ARBA00022741"/>
    </source>
</evidence>
<dbReference type="InterPro" id="IPR055414">
    <property type="entry name" value="LRR_R13L4/SHOC2-like"/>
</dbReference>
<dbReference type="Pfam" id="PF02338">
    <property type="entry name" value="OTU"/>
    <property type="match status" value="1"/>
</dbReference>
<dbReference type="InterPro" id="IPR038765">
    <property type="entry name" value="Papain-like_cys_pep_sf"/>
</dbReference>
<dbReference type="PROSITE" id="PS51450">
    <property type="entry name" value="LRR"/>
    <property type="match status" value="4"/>
</dbReference>
<dbReference type="GO" id="GO:0000166">
    <property type="term" value="F:nucleotide binding"/>
    <property type="evidence" value="ECO:0007669"/>
    <property type="project" value="UniProtKB-KW"/>
</dbReference>
<dbReference type="Gene3D" id="3.80.10.10">
    <property type="entry name" value="Ribonuclease Inhibitor"/>
    <property type="match status" value="1"/>
</dbReference>
<dbReference type="Proteomes" id="UP001159428">
    <property type="component" value="Unassembled WGS sequence"/>
</dbReference>
<dbReference type="InterPro" id="IPR001611">
    <property type="entry name" value="Leu-rich_rpt"/>
</dbReference>
<keyword evidence="1" id="KW-0433">Leucine-rich repeat</keyword>
<dbReference type="InterPro" id="IPR027417">
    <property type="entry name" value="P-loop_NTPase"/>
</dbReference>
<dbReference type="Pfam" id="PF20706">
    <property type="entry name" value="GT4-conflict"/>
    <property type="match status" value="2"/>
</dbReference>
<keyword evidence="7" id="KW-1185">Reference proteome</keyword>
<evidence type="ECO:0000256" key="2">
    <source>
        <dbReference type="ARBA" id="ARBA00022737"/>
    </source>
</evidence>
<dbReference type="Gene3D" id="3.40.50.300">
    <property type="entry name" value="P-loop containing nucleotide triphosphate hydrolases"/>
    <property type="match status" value="2"/>
</dbReference>
<dbReference type="SUPFAM" id="SSF52540">
    <property type="entry name" value="P-loop containing nucleoside triphosphate hydrolases"/>
    <property type="match status" value="2"/>
</dbReference>
<dbReference type="SMART" id="SM00364">
    <property type="entry name" value="LRR_BAC"/>
    <property type="match status" value="6"/>
</dbReference>
<evidence type="ECO:0000313" key="6">
    <source>
        <dbReference type="EMBL" id="CAH3157494.1"/>
    </source>
</evidence>
<gene>
    <name evidence="6" type="ORF">PMEA_00030021</name>
</gene>
<dbReference type="SUPFAM" id="SSF52058">
    <property type="entry name" value="L domain-like"/>
    <property type="match status" value="1"/>
</dbReference>
<reference evidence="6 7" key="1">
    <citation type="submission" date="2022-05" db="EMBL/GenBank/DDBJ databases">
        <authorList>
            <consortium name="Genoscope - CEA"/>
            <person name="William W."/>
        </authorList>
    </citation>
    <scope>NUCLEOTIDE SEQUENCE [LARGE SCALE GENOMIC DNA]</scope>
</reference>
<evidence type="ECO:0000313" key="7">
    <source>
        <dbReference type="Proteomes" id="UP001159428"/>
    </source>
</evidence>
<dbReference type="InterPro" id="IPR032675">
    <property type="entry name" value="LRR_dom_sf"/>
</dbReference>
<proteinExistence type="predicted"/>
<keyword evidence="3" id="KW-0547">Nucleotide-binding</keyword>
<dbReference type="SMART" id="SM00369">
    <property type="entry name" value="LRR_TYP"/>
    <property type="match status" value="5"/>
</dbReference>
<dbReference type="InterPro" id="IPR020859">
    <property type="entry name" value="ROC"/>
</dbReference>
<accession>A0AAU9XTT6</accession>
<dbReference type="InterPro" id="IPR003591">
    <property type="entry name" value="Leu-rich_rpt_typical-subtyp"/>
</dbReference>
<organism evidence="6 7">
    <name type="scientific">Pocillopora meandrina</name>
    <dbReference type="NCBI Taxonomy" id="46732"/>
    <lineage>
        <taxon>Eukaryota</taxon>
        <taxon>Metazoa</taxon>
        <taxon>Cnidaria</taxon>
        <taxon>Anthozoa</taxon>
        <taxon>Hexacorallia</taxon>
        <taxon>Scleractinia</taxon>
        <taxon>Astrocoeniina</taxon>
        <taxon>Pocilloporidae</taxon>
        <taxon>Pocillopora</taxon>
    </lineage>
</organism>
<sequence length="2680" mass="303654">MDSHISKEKLRSKIVTDRFGRKTLNLSEWDLVELPEAVLELTELHELDLSQNKLKTIPENVGKLNNIMALYLTGNQLSIFPASLTQLKKLKWLNISDNKLTTISDAIGEMVALEVLYLSYNQLTVLSPAITQLKKLYWLNISHNKLTTISDAIGEMVALERLDLSYNQFTVLNPAIKQLKKLKSLFVSGNPFTVEGMRSVVELEDRGIIYRVYSDLQDQIADQRKVQLAYERALKDGYVTVYRSRILLIGQDRAGKTSLKKSLLGLPFDSEEQSTEGIEVDPSKCEIDVDQAARNWQSIGEIKPGLLECSKDVAKTVVEKIFIQDLEKDSVHISPADFEEGSFDGDNLSVDTMHNISIEQSMDCISDEPKVIIDVAQPPDTVKHVHQWLEYLQGKDTKSGSFKGESYLMDIWDFAGQHLYYASHPIFLSQRALYILVHNLSKPLDAKAEPCMRQGSNDVKLENPNNETNMENLLSWLATVHGVSLATDDPDDGAQHKLPYLRPPVFIVGTHADKPVEDIAVIKKQIQERISGMEYEKHVVRPLFCIDNTQGKNLIDNSQGQNLIKKFFQKILKQREKHKTAEEEGKGDGIDELQNRILEVLRQEPYMGEKIPVRWFLFEKVIEALLVKQIYYRNLQQLEHYARKDCFMKDAKEFEAMISFYHGLGMIIKHRSTVVLKAQWLIDLFKQLITIPPFNEQTPLYAKYWQELEASGILSMEHVDHVFSSFITGGIVKADILDMMERFGLIAKFSASPTDEKYFVPAQLKSSPVELCKMELSLTDPCPLYLLFVHGFVPHGLFLQLVSRCIRWCSETWATHQPTLYQNGAWFIIGKDIHDFVLICKTGFVKVTLRQREAQSDQVEGQNSIELATLVREFLEDTLKNLSQEMPYLRGMKYRLCVACPYCHQGAEETRRACSDQVKTTCTHKDCFHLIDANEGQPDICKRKPCNKVAPVCGLKKWFLKRRSQGLSSSNVAARSHDEASKINPKKSTTALKVTLLGSEWSSSMGGLSTINRQLAILLAKHPELDVTLLVPQSACSEEEKRMASSHNVSIQEAEKLAGFSDPLEWLSFPPRDLVIDFVLGHGGKLGKQAQVIRKSHRCKWIQVVHTAPEELGMYKNYPMAISKGDGKSTTEVELCQLADAVVAVGPKLTKAYSSHLRSCEKHQDIIQLTPSTFKEFSDVKQAAVDVDIFKVLTFGRGDPEDFSLKGYDISARAIVELKDRSYHLIFVGAPDGKQDEVAKNLLKSGIDKKQLIVRKFVQKKEGLKKLFCEVDICIMPSRTEGFGLTALEALSAGLPILVSGNSGFGEALYTVPSGKSFVVESEDPEEWAKAIAAVRLKERSDRLQDIQLLRSSYEEKFSWEKQCDSLVEKMWDIVHDQIADGHKAQLAYERALKDGYVTVYRGRILLIGQDRAGKTSLKKSLLSLPFDSKEQSTEGIEVDPSKCEIDVDQAVRNWQSIGENKPGLLECSKDVAKIVVEKIFVQDKFARKMTMQLKHFGEEDTDKSSKEDFEKDSAHVGDKGDYASVDAMDNISIEHSMDCISDEPKVIIDVAQPPDTEEHVHQWLKYLQGKDIESGSFKEESYVKMDIWDFAGQHLYYASHPIFLSQRALYILDDAQHKLPYLRPPVFIVGTHADKPVEDIEVIKKQIQERISGMEYEKHVVRPLFWIDNTQGQNLIDNTQEQNLIKKFIQKILNQREKHKTAEEEGKADGIDKLQDRILEVLRQEPYMGEKIPVRWFLFEKVIEALLGKQIYHRNLQHLKHYARRDCFIEDAKEFESMVSFYHGLGMIIKHRSTVVLKAQWLIDLFKQLITIPPFNKQIPLYAEYWQKLEGSGILSMELVDHVFSNFIDRGIIREDILDMMEQFGLIAKFSASLTDEKYFVPAQLKSSPEELCKMEPSSTDPCPLYLLFVHGFVPHGLFLQLVSRSIRWCSKTWATHQPSLYQNGAWFIIGKDIHDFVLICKTGFVKVILRQREVQSHQVVGQNSIKLAPLVREFLEDTLKNLSQEMAYLRGLRYRLCVACPYCHEGAEETRRACSDHVKTTCTHKDCFHLIDANEGQPDICKRKPCNKVEPVSGLKNWFLKRRSQGLFSSNEAARSHDEASEINSMKSAAALKVTLLCNEWSSSMGGLSTINRQLAILLAKHSEVDVTLLVPQFACSEEERRMARIHNVSLREAQKRPGYADSLDWLSAPPRDLDIDIVLGHGAKLGKQAQFFRESHQCKWIQVVHTAPEELAMHKNYPKAISKGEEKNLTEVTLCKLADAVLAVGPKLTDAFSAQLRSCKSENDILQLTPGTFREFSDVKQAPKESNKFKVLTFGRGDPEDFSLKGYDISARAIVELKDRSYCLIFVGAPDGKQDEVAANLLKSGIDKNQLTVRKFVHSKERLKELFCEVDLCIMPSRTEGFGLTALEALSAGLPILVSGNSGFGEALCTVPSGKSFVVESEDPGEWAKAIAGVRQKERSDRLQDIQQLRSSYEEKFSWEKQCDSLVEKMWDIVHGENVLNILQKQMQLDARKVKSRTDLSLGLRNIASDRGFRISDNQGLGNCMFYALSEQLEIVKGIKIPHGELRQNLVQYLRGNPKLPDGTDLFDFVHGFQTWTEYLVHMEQDGAWGDHVILCAAANSFGTCIRVVSSLSHSNDVIITPHCPVDESKPLVLGHIHEVHYVSLQPVQGTAHHITP</sequence>
<feature type="domain" description="OTU" evidence="4">
    <location>
        <begin position="2536"/>
        <end position="2671"/>
    </location>
</feature>
<dbReference type="CDD" id="cd22758">
    <property type="entry name" value="OTU_232R-like"/>
    <property type="match status" value="1"/>
</dbReference>
<dbReference type="InterPro" id="IPR036388">
    <property type="entry name" value="WH-like_DNA-bd_sf"/>
</dbReference>
<dbReference type="SMART" id="SM00365">
    <property type="entry name" value="LRR_SD22"/>
    <property type="match status" value="4"/>
</dbReference>
<dbReference type="Gene3D" id="1.10.10.10">
    <property type="entry name" value="Winged helix-like DNA-binding domain superfamily/Winged helix DNA-binding domain"/>
    <property type="match status" value="2"/>
</dbReference>
<evidence type="ECO:0000256" key="1">
    <source>
        <dbReference type="ARBA" id="ARBA00022614"/>
    </source>
</evidence>
<dbReference type="PANTHER" id="PTHR47508:SF1">
    <property type="entry name" value="NON-SPECIFIC SERINE_THREONINE PROTEIN KINASE"/>
    <property type="match status" value="1"/>
</dbReference>
<name>A0AAU9XTT6_9CNID</name>
<dbReference type="Gene3D" id="3.40.50.2000">
    <property type="entry name" value="Glycogen Phosphorylase B"/>
    <property type="match status" value="2"/>
</dbReference>
<dbReference type="CDD" id="cd03801">
    <property type="entry name" value="GT4_PimA-like"/>
    <property type="match status" value="2"/>
</dbReference>
<feature type="domain" description="Roc" evidence="5">
    <location>
        <begin position="237"/>
        <end position="604"/>
    </location>
</feature>
<dbReference type="SUPFAM" id="SSF53756">
    <property type="entry name" value="UDP-Glycosyltransferase/glycogen phosphorylase"/>
    <property type="match status" value="2"/>
</dbReference>
<comment type="caution">
    <text evidence="6">The sequence shown here is derived from an EMBL/GenBank/DDBJ whole genome shotgun (WGS) entry which is preliminary data.</text>
</comment>
<dbReference type="PANTHER" id="PTHR47508">
    <property type="entry name" value="SAM DOMAIN-CONTAINING PROTEIN-RELATED"/>
    <property type="match status" value="1"/>
</dbReference>
<evidence type="ECO:0000259" key="4">
    <source>
        <dbReference type="PROSITE" id="PS50802"/>
    </source>
</evidence>